<dbReference type="Pfam" id="PF00483">
    <property type="entry name" value="NTP_transferase"/>
    <property type="match status" value="1"/>
</dbReference>
<protein>
    <submittedName>
        <fullName evidence="3">NDP-sugar pyrophosphorylase family protein</fullName>
    </submittedName>
</protein>
<dbReference type="PANTHER" id="PTHR22572">
    <property type="entry name" value="SUGAR-1-PHOSPHATE GUANYL TRANSFERASE"/>
    <property type="match status" value="1"/>
</dbReference>
<dbReference type="InterPro" id="IPR005835">
    <property type="entry name" value="NTP_transferase_dom"/>
</dbReference>
<dbReference type="EMBL" id="PVNG01000025">
    <property type="protein sequence ID" value="PRX55797.1"/>
    <property type="molecule type" value="Genomic_DNA"/>
</dbReference>
<dbReference type="Proteomes" id="UP000238312">
    <property type="component" value="Unassembled WGS sequence"/>
</dbReference>
<gene>
    <name evidence="3" type="ORF">B0I32_12517</name>
</gene>
<dbReference type="Gene3D" id="3.90.550.10">
    <property type="entry name" value="Spore Coat Polysaccharide Biosynthesis Protein SpsA, Chain A"/>
    <property type="match status" value="1"/>
</dbReference>
<evidence type="ECO:0000256" key="1">
    <source>
        <dbReference type="SAM" id="MobiDB-lite"/>
    </source>
</evidence>
<feature type="region of interest" description="Disordered" evidence="1">
    <location>
        <begin position="427"/>
        <end position="452"/>
    </location>
</feature>
<feature type="compositionally biased region" description="Low complexity" evidence="1">
    <location>
        <begin position="434"/>
        <end position="452"/>
    </location>
</feature>
<dbReference type="OrthoDB" id="3509510at2"/>
<evidence type="ECO:0000259" key="2">
    <source>
        <dbReference type="Pfam" id="PF00483"/>
    </source>
</evidence>
<accession>A0A2T0ME24</accession>
<name>A0A2T0ME24_9ACTN</name>
<dbReference type="InterPro" id="IPR029044">
    <property type="entry name" value="Nucleotide-diphossugar_trans"/>
</dbReference>
<dbReference type="AlphaFoldDB" id="A0A2T0ME24"/>
<organism evidence="3 4">
    <name type="scientific">Nonomuraea fuscirosea</name>
    <dbReference type="NCBI Taxonomy" id="1291556"/>
    <lineage>
        <taxon>Bacteria</taxon>
        <taxon>Bacillati</taxon>
        <taxon>Actinomycetota</taxon>
        <taxon>Actinomycetes</taxon>
        <taxon>Streptosporangiales</taxon>
        <taxon>Streptosporangiaceae</taxon>
        <taxon>Nonomuraea</taxon>
    </lineage>
</organism>
<feature type="domain" description="Nucleotidyl transferase" evidence="2">
    <location>
        <begin position="21"/>
        <end position="274"/>
    </location>
</feature>
<sequence length="452" mass="47714">MVRMGVTGRVGRFCGDFMLVGIALAGGRGVRARPLTLESPGHIRSKAAVSFLGRPLIEWLVRAFRAQGITSFHMAANGRENRYQVKEAVGYGERFGVSVRYSRPRSDRLNTGSGQATLAILDEHDLRGHAVVFPTDSLFELDLAALAREHVASGAVVTVGTVYRTAEQVAGTYGTLVADESGRIERFVEKPGIETVASMFADLSRVPINAGLYVIDCARLRGLGATAELAALARHGLDWGGDLLPWLVAHGHLVRCAPIAKAGDLGNPRDYLLTMAEAMAGGHPSLELPRAPVIHPSTLARRDEVSGLTLAEKLAGGLVHIGPGAWIGRDVEIGPGVVLRDSYVGDEADLHSWCRLERVACLDGAIIGPGARLSDTHVGLMGQVESSLRRPTVIDGFSALGHEARVMEGARLSGVIALPGEIVEAGLLQPPASPTSSTSPTSPTSSGSSSRS</sequence>
<evidence type="ECO:0000313" key="4">
    <source>
        <dbReference type="Proteomes" id="UP000238312"/>
    </source>
</evidence>
<dbReference type="InterPro" id="IPR050486">
    <property type="entry name" value="Mannose-1P_guanyltransferase"/>
</dbReference>
<dbReference type="SUPFAM" id="SSF53448">
    <property type="entry name" value="Nucleotide-diphospho-sugar transferases"/>
    <property type="match status" value="1"/>
</dbReference>
<keyword evidence="4" id="KW-1185">Reference proteome</keyword>
<proteinExistence type="predicted"/>
<evidence type="ECO:0000313" key="3">
    <source>
        <dbReference type="EMBL" id="PRX55797.1"/>
    </source>
</evidence>
<dbReference type="Gene3D" id="2.160.10.10">
    <property type="entry name" value="Hexapeptide repeat proteins"/>
    <property type="match status" value="1"/>
</dbReference>
<comment type="caution">
    <text evidence="3">The sequence shown here is derived from an EMBL/GenBank/DDBJ whole genome shotgun (WGS) entry which is preliminary data.</text>
</comment>
<reference evidence="3 4" key="1">
    <citation type="submission" date="2018-03" db="EMBL/GenBank/DDBJ databases">
        <title>Genomic Encyclopedia of Type Strains, Phase III (KMG-III): the genomes of soil and plant-associated and newly described type strains.</title>
        <authorList>
            <person name="Whitman W."/>
        </authorList>
    </citation>
    <scope>NUCLEOTIDE SEQUENCE [LARGE SCALE GENOMIC DNA]</scope>
    <source>
        <strain evidence="3 4">CGMCC 4.7104</strain>
    </source>
</reference>